<organism evidence="1 2">
    <name type="scientific">Fusarium denticulatum</name>
    <dbReference type="NCBI Taxonomy" id="48507"/>
    <lineage>
        <taxon>Eukaryota</taxon>
        <taxon>Fungi</taxon>
        <taxon>Dikarya</taxon>
        <taxon>Ascomycota</taxon>
        <taxon>Pezizomycotina</taxon>
        <taxon>Sordariomycetes</taxon>
        <taxon>Hypocreomycetidae</taxon>
        <taxon>Hypocreales</taxon>
        <taxon>Nectriaceae</taxon>
        <taxon>Fusarium</taxon>
        <taxon>Fusarium fujikuroi species complex</taxon>
    </lineage>
</organism>
<sequence length="354" mass="40113">MAGTSTTSELATMPTEILCMIGDNMSVEEIKGWTLASKKFHEIFLPKLCKHLKFPGNMEELTNSLNAYFTRKTASFRRWAHHHTNLQGVVFDVWFRDPKEASRFISLIRKGVDWHGPEHVYFKKYPEHWDIGQIVGKFKAGTLKGICLPPTSLLDHCGQIARNGANLTSLCLGKYLCIYHRNPPLSVLNKNNEVANAIGKGFPHLESLEIYDRPSRYGLSLYRGYTDSNVWRREIEKAAFILTELRRLRRFAISMCPLESDDISINCIKRQLLAMTKEKGLVPHGVYGPEGVCKLVATYFAAHAKRLEEVCITNGDPANPVFYRATLTGDVWNISKESSEDPSQKYLFPNVLGS</sequence>
<protein>
    <recommendedName>
        <fullName evidence="3">F-box domain-containing protein</fullName>
    </recommendedName>
</protein>
<dbReference type="AlphaFoldDB" id="A0A8H5TL77"/>
<gene>
    <name evidence="1" type="ORF">FDENT_10998</name>
</gene>
<evidence type="ECO:0000313" key="1">
    <source>
        <dbReference type="EMBL" id="KAF5671114.1"/>
    </source>
</evidence>
<dbReference type="Proteomes" id="UP000562682">
    <property type="component" value="Unassembled WGS sequence"/>
</dbReference>
<name>A0A8H5TL77_9HYPO</name>
<evidence type="ECO:0000313" key="2">
    <source>
        <dbReference type="Proteomes" id="UP000562682"/>
    </source>
</evidence>
<keyword evidence="2" id="KW-1185">Reference proteome</keyword>
<reference evidence="1 2" key="1">
    <citation type="submission" date="2020-05" db="EMBL/GenBank/DDBJ databases">
        <title>Identification and distribution of gene clusters putatively required for synthesis of sphingolipid metabolism inhibitors in phylogenetically diverse species of the filamentous fungus Fusarium.</title>
        <authorList>
            <person name="Kim H.-S."/>
            <person name="Busman M."/>
            <person name="Brown D.W."/>
            <person name="Divon H."/>
            <person name="Uhlig S."/>
            <person name="Proctor R.H."/>
        </authorList>
    </citation>
    <scope>NUCLEOTIDE SEQUENCE [LARGE SCALE GENOMIC DNA]</scope>
    <source>
        <strain evidence="1 2">NRRL 25311</strain>
    </source>
</reference>
<accession>A0A8H5TL77</accession>
<comment type="caution">
    <text evidence="1">The sequence shown here is derived from an EMBL/GenBank/DDBJ whole genome shotgun (WGS) entry which is preliminary data.</text>
</comment>
<evidence type="ECO:0008006" key="3">
    <source>
        <dbReference type="Google" id="ProtNLM"/>
    </source>
</evidence>
<proteinExistence type="predicted"/>
<dbReference type="EMBL" id="JAAOAK010000352">
    <property type="protein sequence ID" value="KAF5671114.1"/>
    <property type="molecule type" value="Genomic_DNA"/>
</dbReference>